<dbReference type="InterPro" id="IPR017946">
    <property type="entry name" value="PLC-like_Pdiesterase_TIM-brl"/>
</dbReference>
<dbReference type="AlphaFoldDB" id="A0A1S1H8U1"/>
<dbReference type="EMBL" id="MIPT01000001">
    <property type="protein sequence ID" value="OHT18485.1"/>
    <property type="molecule type" value="Genomic_DNA"/>
</dbReference>
<evidence type="ECO:0000259" key="1">
    <source>
        <dbReference type="PROSITE" id="PS51704"/>
    </source>
</evidence>
<dbReference type="GO" id="GO:0006629">
    <property type="term" value="P:lipid metabolic process"/>
    <property type="evidence" value="ECO:0007669"/>
    <property type="project" value="InterPro"/>
</dbReference>
<dbReference type="PANTHER" id="PTHR46211">
    <property type="entry name" value="GLYCEROPHOSPHORYL DIESTER PHOSPHODIESTERASE"/>
    <property type="match status" value="1"/>
</dbReference>
<evidence type="ECO:0000313" key="3">
    <source>
        <dbReference type="Proteomes" id="UP000179467"/>
    </source>
</evidence>
<name>A0A1S1H8U1_9SPHN</name>
<evidence type="ECO:0000313" key="2">
    <source>
        <dbReference type="EMBL" id="OHT18485.1"/>
    </source>
</evidence>
<protein>
    <submittedName>
        <fullName evidence="2">Cytoplasmic glycerophosphodiester phosphodiesterase</fullName>
    </submittedName>
</protein>
<dbReference type="SUPFAM" id="SSF51695">
    <property type="entry name" value="PLC-like phosphodiesterases"/>
    <property type="match status" value="1"/>
</dbReference>
<dbReference type="InterPro" id="IPR030395">
    <property type="entry name" value="GP_PDE_dom"/>
</dbReference>
<dbReference type="Pfam" id="PF03009">
    <property type="entry name" value="GDPD"/>
    <property type="match status" value="1"/>
</dbReference>
<dbReference type="Proteomes" id="UP000179467">
    <property type="component" value="Unassembled WGS sequence"/>
</dbReference>
<reference evidence="2 3" key="1">
    <citation type="submission" date="2016-09" db="EMBL/GenBank/DDBJ databases">
        <title>Metabolic pathway, cell adaptation mechanisms and a novel monoxygenase revealed through proteogenomic-transcription analysis of a Sphingomonas haloaromaticamans strain degrading the fungicide ortho-phenylphenol.</title>
        <authorList>
            <person name="Perruchon C."/>
            <person name="Papadopoulou E.S."/>
            <person name="Rousidou C."/>
            <person name="Vasileiadis S."/>
            <person name="Tanou G."/>
            <person name="Amoutzias G."/>
            <person name="Molassiotis A."/>
            <person name="Karpouzas D.G."/>
        </authorList>
    </citation>
    <scope>NUCLEOTIDE SEQUENCE [LARGE SCALE GENOMIC DNA]</scope>
    <source>
        <strain evidence="2 3">P3</strain>
    </source>
</reference>
<sequence>MRSLPSGLPDALFAPAPAAERIAFLKGRRFAHRGLHGRGRVENSRAAFTAAIAHGDGIELDVQQSADGQAIVFHDATLDRLTGRSGALANLDAAALGRIALAGSDGETLPTLAEILRLIAGRVPLLIEVKSRHRRPARLCAAVRDALAGYSGAVAVMSFNPEVARWFSIHAPTVVRGLVVTEEKDRNLPGRLRRHLALWRARPDFLAYDVRDLPSPFAAAQRRRGIPVLSWTVRTDADEATVAAHADAPIHEHPLG</sequence>
<accession>A0A1S1H8U1</accession>
<dbReference type="GO" id="GO:0008081">
    <property type="term" value="F:phosphoric diester hydrolase activity"/>
    <property type="evidence" value="ECO:0007669"/>
    <property type="project" value="InterPro"/>
</dbReference>
<keyword evidence="3" id="KW-1185">Reference proteome</keyword>
<feature type="domain" description="GP-PDE" evidence="1">
    <location>
        <begin position="27"/>
        <end position="256"/>
    </location>
</feature>
<comment type="caution">
    <text evidence="2">The sequence shown here is derived from an EMBL/GenBank/DDBJ whole genome shotgun (WGS) entry which is preliminary data.</text>
</comment>
<dbReference type="PROSITE" id="PS51704">
    <property type="entry name" value="GP_PDE"/>
    <property type="match status" value="1"/>
</dbReference>
<dbReference type="Gene3D" id="3.20.20.190">
    <property type="entry name" value="Phosphatidylinositol (PI) phosphodiesterase"/>
    <property type="match status" value="1"/>
</dbReference>
<proteinExistence type="predicted"/>
<organism evidence="2 3">
    <name type="scientific">Edaphosphingomonas haloaromaticamans</name>
    <dbReference type="NCBI Taxonomy" id="653954"/>
    <lineage>
        <taxon>Bacteria</taxon>
        <taxon>Pseudomonadati</taxon>
        <taxon>Pseudomonadota</taxon>
        <taxon>Alphaproteobacteria</taxon>
        <taxon>Sphingomonadales</taxon>
        <taxon>Rhizorhabdaceae</taxon>
        <taxon>Edaphosphingomonas</taxon>
    </lineage>
</organism>
<dbReference type="PANTHER" id="PTHR46211:SF1">
    <property type="entry name" value="GLYCEROPHOSPHODIESTER PHOSPHODIESTERASE, CYTOPLASMIC"/>
    <property type="match status" value="1"/>
</dbReference>
<dbReference type="RefSeq" id="WP_070932088.1">
    <property type="nucleotide sequence ID" value="NZ_MIPT01000001.1"/>
</dbReference>
<gene>
    <name evidence="2" type="ORF">BHE75_00456</name>
</gene>